<feature type="compositionally biased region" description="Basic and acidic residues" evidence="1">
    <location>
        <begin position="160"/>
        <end position="173"/>
    </location>
</feature>
<dbReference type="RefSeq" id="WP_156205716.1">
    <property type="nucleotide sequence ID" value="NZ_WHPN01000243.1"/>
</dbReference>
<feature type="region of interest" description="Disordered" evidence="1">
    <location>
        <begin position="39"/>
        <end position="121"/>
    </location>
</feature>
<organism evidence="3 4">
    <name type="scientific">Streptomyces lycii</name>
    <dbReference type="NCBI Taxonomy" id="2654337"/>
    <lineage>
        <taxon>Bacteria</taxon>
        <taxon>Bacillati</taxon>
        <taxon>Actinomycetota</taxon>
        <taxon>Actinomycetes</taxon>
        <taxon>Kitasatosporales</taxon>
        <taxon>Streptomycetaceae</taxon>
        <taxon>Streptomyces</taxon>
    </lineage>
</organism>
<protein>
    <recommendedName>
        <fullName evidence="5">Lipoprotein</fullName>
    </recommendedName>
</protein>
<accession>A0ABQ7FLH7</accession>
<dbReference type="EMBL" id="WHPN01000243">
    <property type="protein sequence ID" value="KAF4409214.1"/>
    <property type="molecule type" value="Genomic_DNA"/>
</dbReference>
<comment type="caution">
    <text evidence="3">The sequence shown here is derived from an EMBL/GenBank/DDBJ whole genome shotgun (WGS) entry which is preliminary data.</text>
</comment>
<feature type="compositionally biased region" description="Basic and acidic residues" evidence="1">
    <location>
        <begin position="96"/>
        <end position="111"/>
    </location>
</feature>
<gene>
    <name evidence="3" type="ORF">GCU69_10135</name>
</gene>
<evidence type="ECO:0000256" key="2">
    <source>
        <dbReference type="SAM" id="SignalP"/>
    </source>
</evidence>
<keyword evidence="4" id="KW-1185">Reference proteome</keyword>
<feature type="signal peptide" evidence="2">
    <location>
        <begin position="1"/>
        <end position="27"/>
    </location>
</feature>
<evidence type="ECO:0000256" key="1">
    <source>
        <dbReference type="SAM" id="MobiDB-lite"/>
    </source>
</evidence>
<evidence type="ECO:0008006" key="5">
    <source>
        <dbReference type="Google" id="ProtNLM"/>
    </source>
</evidence>
<evidence type="ECO:0000313" key="4">
    <source>
        <dbReference type="Proteomes" id="UP000621266"/>
    </source>
</evidence>
<proteinExistence type="predicted"/>
<feature type="compositionally biased region" description="Gly residues" evidence="1">
    <location>
        <begin position="176"/>
        <end position="189"/>
    </location>
</feature>
<sequence length="189" mass="19509">MFTSVTSFTSSRRFAAPALLAASVLLAGTVLTACSDESGAATADKGTGDSASSPDSSFDRALEYAQCMRDNGVPDFPDPQQDSGGVRISPGGDPNAPEHRKAQEACRDKMPQGRGGGGSLDSAKVAAWAECIRENGLPEFPDPEIDGGNMVLDLGSTGIKPEDIEKPRKECQDKYPGGGMMVRGGGGAP</sequence>
<reference evidence="3 4" key="1">
    <citation type="submission" date="2019-10" db="EMBL/GenBank/DDBJ databases">
        <title>Streptomyces tenebrisbrunneis sp.nov., an endogenous actinomycete isolated from of Lycium ruthenicum.</title>
        <authorList>
            <person name="Ma L."/>
        </authorList>
    </citation>
    <scope>NUCLEOTIDE SEQUENCE [LARGE SCALE GENOMIC DNA]</scope>
    <source>
        <strain evidence="3 4">TRM 66187</strain>
    </source>
</reference>
<keyword evidence="2" id="KW-0732">Signal</keyword>
<feature type="region of interest" description="Disordered" evidence="1">
    <location>
        <begin position="137"/>
        <end position="189"/>
    </location>
</feature>
<name>A0ABQ7FLH7_9ACTN</name>
<evidence type="ECO:0000313" key="3">
    <source>
        <dbReference type="EMBL" id="KAF4409214.1"/>
    </source>
</evidence>
<dbReference type="Proteomes" id="UP000621266">
    <property type="component" value="Unassembled WGS sequence"/>
</dbReference>
<feature type="chain" id="PRO_5047283509" description="Lipoprotein" evidence="2">
    <location>
        <begin position="28"/>
        <end position="189"/>
    </location>
</feature>